<dbReference type="SUPFAM" id="SSF55729">
    <property type="entry name" value="Acyl-CoA N-acyltransferases (Nat)"/>
    <property type="match status" value="1"/>
</dbReference>
<dbReference type="PROSITE" id="PS51186">
    <property type="entry name" value="GNAT"/>
    <property type="match status" value="1"/>
</dbReference>
<keyword evidence="2" id="KW-0808">Transferase</keyword>
<reference evidence="2 3" key="1">
    <citation type="submission" date="2019-02" db="EMBL/GenBank/DDBJ databases">
        <title>Deep-cultivation of Planctomycetes and their phenomic and genomic characterization uncovers novel biology.</title>
        <authorList>
            <person name="Wiegand S."/>
            <person name="Jogler M."/>
            <person name="Boedeker C."/>
            <person name="Pinto D."/>
            <person name="Vollmers J."/>
            <person name="Rivas-Marin E."/>
            <person name="Kohn T."/>
            <person name="Peeters S.H."/>
            <person name="Heuer A."/>
            <person name="Rast P."/>
            <person name="Oberbeckmann S."/>
            <person name="Bunk B."/>
            <person name="Jeske O."/>
            <person name="Meyerdierks A."/>
            <person name="Storesund J.E."/>
            <person name="Kallscheuer N."/>
            <person name="Luecker S."/>
            <person name="Lage O.M."/>
            <person name="Pohl T."/>
            <person name="Merkel B.J."/>
            <person name="Hornburger P."/>
            <person name="Mueller R.-W."/>
            <person name="Bruemmer F."/>
            <person name="Labrenz M."/>
            <person name="Spormann A.M."/>
            <person name="Op den Camp H."/>
            <person name="Overmann J."/>
            <person name="Amann R."/>
            <person name="Jetten M.S.M."/>
            <person name="Mascher T."/>
            <person name="Medema M.H."/>
            <person name="Devos D.P."/>
            <person name="Kaster A.-K."/>
            <person name="Ovreas L."/>
            <person name="Rohde M."/>
            <person name="Galperin M.Y."/>
            <person name="Jogler C."/>
        </authorList>
    </citation>
    <scope>NUCLEOTIDE SEQUENCE [LARGE SCALE GENOMIC DNA]</scope>
    <source>
        <strain evidence="2 3">Pla110</strain>
    </source>
</reference>
<dbReference type="Proteomes" id="UP000317178">
    <property type="component" value="Chromosome"/>
</dbReference>
<evidence type="ECO:0000313" key="2">
    <source>
        <dbReference type="EMBL" id="QDU79856.1"/>
    </source>
</evidence>
<proteinExistence type="predicted"/>
<keyword evidence="3" id="KW-1185">Reference proteome</keyword>
<dbReference type="KEGG" id="plon:Pla110_15750"/>
<dbReference type="InterPro" id="IPR000182">
    <property type="entry name" value="GNAT_dom"/>
</dbReference>
<dbReference type="AlphaFoldDB" id="A0A518CKW6"/>
<dbReference type="GO" id="GO:0016747">
    <property type="term" value="F:acyltransferase activity, transferring groups other than amino-acyl groups"/>
    <property type="evidence" value="ECO:0007669"/>
    <property type="project" value="InterPro"/>
</dbReference>
<dbReference type="EMBL" id="CP036281">
    <property type="protein sequence ID" value="QDU79856.1"/>
    <property type="molecule type" value="Genomic_DNA"/>
</dbReference>
<dbReference type="PANTHER" id="PTHR39173:SF1">
    <property type="entry name" value="ACETYLTRANSFERASE"/>
    <property type="match status" value="1"/>
</dbReference>
<evidence type="ECO:0000313" key="3">
    <source>
        <dbReference type="Proteomes" id="UP000317178"/>
    </source>
</evidence>
<dbReference type="InterPro" id="IPR016181">
    <property type="entry name" value="Acyl_CoA_acyltransferase"/>
</dbReference>
<dbReference type="Pfam" id="PF13302">
    <property type="entry name" value="Acetyltransf_3"/>
    <property type="match status" value="1"/>
</dbReference>
<accession>A0A518CKW6</accession>
<dbReference type="RefSeq" id="WP_144994792.1">
    <property type="nucleotide sequence ID" value="NZ_CP036281.1"/>
</dbReference>
<protein>
    <submittedName>
        <fullName evidence="2">Acetyltransferase (GNAT) family protein</fullName>
    </submittedName>
</protein>
<name>A0A518CKW6_9PLAN</name>
<dbReference type="OrthoDB" id="9794566at2"/>
<dbReference type="Gene3D" id="3.40.630.30">
    <property type="match status" value="1"/>
</dbReference>
<feature type="domain" description="N-acetyltransferase" evidence="1">
    <location>
        <begin position="26"/>
        <end position="179"/>
    </location>
</feature>
<sequence length="179" mass="20510">MPAHSRNSTIVNLISPNIRRETAFRKALAELTTERDRTSLIYLGAQSEEFDEISFKEYVERLIQYKTNPPPRRSPGIVYWAIEAESIIGRIAVRFDADETGGHVGYYVIPSCRNQGFATKILKLLLETTVAREIGRILITCDEDNLPSERVILKNGGRFENLIDVASDRPRKKRFWIDI</sequence>
<evidence type="ECO:0000259" key="1">
    <source>
        <dbReference type="PROSITE" id="PS51186"/>
    </source>
</evidence>
<dbReference type="PANTHER" id="PTHR39173">
    <property type="entry name" value="ACETYLTRANSFERASE"/>
    <property type="match status" value="1"/>
</dbReference>
<gene>
    <name evidence="2" type="ORF">Pla110_15750</name>
</gene>
<organism evidence="2 3">
    <name type="scientific">Polystyrenella longa</name>
    <dbReference type="NCBI Taxonomy" id="2528007"/>
    <lineage>
        <taxon>Bacteria</taxon>
        <taxon>Pseudomonadati</taxon>
        <taxon>Planctomycetota</taxon>
        <taxon>Planctomycetia</taxon>
        <taxon>Planctomycetales</taxon>
        <taxon>Planctomycetaceae</taxon>
        <taxon>Polystyrenella</taxon>
    </lineage>
</organism>